<dbReference type="RefSeq" id="WP_221305308.1">
    <property type="nucleotide sequence ID" value="NZ_JACHIF010000001.1"/>
</dbReference>
<protein>
    <submittedName>
        <fullName evidence="2">Protein tyrosine phosphatase</fullName>
    </submittedName>
</protein>
<dbReference type="PROSITE" id="PS50056">
    <property type="entry name" value="TYR_PHOSPHATASE_2"/>
    <property type="match status" value="1"/>
</dbReference>
<evidence type="ECO:0000259" key="1">
    <source>
        <dbReference type="PROSITE" id="PS50056"/>
    </source>
</evidence>
<sequence length="141" mass="15492">MHFSTVIRVEIPSKLLACARPGYDFGRNAPVSKEVVKVWLDEAKVQGARSILCLLAAQHLRLYNQALPGGLLQAYRLAGFEVGHVPVGDHRSPPLSQRQLQQVLQLYEGLPKPVLIHCSAGLDRTGAAVAFIKKQRKDSTT</sequence>
<dbReference type="Gene3D" id="3.90.190.10">
    <property type="entry name" value="Protein tyrosine phosphatase superfamily"/>
    <property type="match status" value="1"/>
</dbReference>
<reference evidence="2 3" key="1">
    <citation type="submission" date="2020-08" db="EMBL/GenBank/DDBJ databases">
        <title>Genomic Encyclopedia of Type Strains, Phase IV (KMG-IV): sequencing the most valuable type-strain genomes for metagenomic binning, comparative biology and taxonomic classification.</title>
        <authorList>
            <person name="Goeker M."/>
        </authorList>
    </citation>
    <scope>NUCLEOTIDE SEQUENCE [LARGE SCALE GENOMIC DNA]</scope>
    <source>
        <strain evidence="2 3">DSM 12251</strain>
    </source>
</reference>
<dbReference type="EMBL" id="JACHIF010000001">
    <property type="protein sequence ID" value="MBB5036154.1"/>
    <property type="molecule type" value="Genomic_DNA"/>
</dbReference>
<organism evidence="2 3">
    <name type="scientific">Prosthecobacter dejongeii</name>
    <dbReference type="NCBI Taxonomy" id="48465"/>
    <lineage>
        <taxon>Bacteria</taxon>
        <taxon>Pseudomonadati</taxon>
        <taxon>Verrucomicrobiota</taxon>
        <taxon>Verrucomicrobiia</taxon>
        <taxon>Verrucomicrobiales</taxon>
        <taxon>Verrucomicrobiaceae</taxon>
        <taxon>Prosthecobacter</taxon>
    </lineage>
</organism>
<name>A0A7W8DN44_9BACT</name>
<dbReference type="SUPFAM" id="SSF52799">
    <property type="entry name" value="(Phosphotyrosine protein) phosphatases II"/>
    <property type="match status" value="1"/>
</dbReference>
<dbReference type="InterPro" id="IPR029021">
    <property type="entry name" value="Prot-tyrosine_phosphatase-like"/>
</dbReference>
<gene>
    <name evidence="2" type="ORF">HNQ64_000388</name>
</gene>
<proteinExistence type="predicted"/>
<dbReference type="PROSITE" id="PS00383">
    <property type="entry name" value="TYR_PHOSPHATASE_1"/>
    <property type="match status" value="1"/>
</dbReference>
<comment type="caution">
    <text evidence="2">The sequence shown here is derived from an EMBL/GenBank/DDBJ whole genome shotgun (WGS) entry which is preliminary data.</text>
</comment>
<dbReference type="InterPro" id="IPR000387">
    <property type="entry name" value="Tyr_Pase_dom"/>
</dbReference>
<evidence type="ECO:0000313" key="2">
    <source>
        <dbReference type="EMBL" id="MBB5036154.1"/>
    </source>
</evidence>
<dbReference type="Pfam" id="PF22785">
    <property type="entry name" value="Tc-R-P"/>
    <property type="match status" value="1"/>
</dbReference>
<feature type="domain" description="Tyrosine specific protein phosphatases" evidence="1">
    <location>
        <begin position="98"/>
        <end position="130"/>
    </location>
</feature>
<dbReference type="InterPro" id="IPR016130">
    <property type="entry name" value="Tyr_Pase_AS"/>
</dbReference>
<evidence type="ECO:0000313" key="3">
    <source>
        <dbReference type="Proteomes" id="UP000534294"/>
    </source>
</evidence>
<accession>A0A7W8DN44</accession>
<dbReference type="Proteomes" id="UP000534294">
    <property type="component" value="Unassembled WGS sequence"/>
</dbReference>
<dbReference type="AlphaFoldDB" id="A0A7W8DN44"/>
<keyword evidence="3" id="KW-1185">Reference proteome</keyword>